<keyword evidence="2" id="KW-0238">DNA-binding</keyword>
<dbReference type="Pfam" id="PF12802">
    <property type="entry name" value="MarR_2"/>
    <property type="match status" value="1"/>
</dbReference>
<proteinExistence type="predicted"/>
<evidence type="ECO:0000259" key="5">
    <source>
        <dbReference type="PROSITE" id="PS50995"/>
    </source>
</evidence>
<feature type="compositionally biased region" description="Low complexity" evidence="4">
    <location>
        <begin position="174"/>
        <end position="185"/>
    </location>
</feature>
<keyword evidence="3" id="KW-0804">Transcription</keyword>
<feature type="region of interest" description="Disordered" evidence="4">
    <location>
        <begin position="152"/>
        <end position="185"/>
    </location>
</feature>
<dbReference type="InterPro" id="IPR023187">
    <property type="entry name" value="Tscrpt_reg_MarR-type_CS"/>
</dbReference>
<dbReference type="EMBL" id="CP108090">
    <property type="protein sequence ID" value="WUQ16667.1"/>
    <property type="molecule type" value="Genomic_DNA"/>
</dbReference>
<evidence type="ECO:0000256" key="3">
    <source>
        <dbReference type="ARBA" id="ARBA00023163"/>
    </source>
</evidence>
<dbReference type="InterPro" id="IPR036388">
    <property type="entry name" value="WH-like_DNA-bd_sf"/>
</dbReference>
<dbReference type="InterPro" id="IPR036390">
    <property type="entry name" value="WH_DNA-bd_sf"/>
</dbReference>
<evidence type="ECO:0000256" key="1">
    <source>
        <dbReference type="ARBA" id="ARBA00023015"/>
    </source>
</evidence>
<dbReference type="Proteomes" id="UP001432039">
    <property type="component" value="Chromosome"/>
</dbReference>
<dbReference type="PROSITE" id="PS50995">
    <property type="entry name" value="HTH_MARR_2"/>
    <property type="match status" value="1"/>
</dbReference>
<feature type="domain" description="HTH marR-type" evidence="5">
    <location>
        <begin position="10"/>
        <end position="144"/>
    </location>
</feature>
<keyword evidence="7" id="KW-1185">Reference proteome</keyword>
<dbReference type="RefSeq" id="WP_328964926.1">
    <property type="nucleotide sequence ID" value="NZ_CP108090.1"/>
</dbReference>
<evidence type="ECO:0000256" key="2">
    <source>
        <dbReference type="ARBA" id="ARBA00023125"/>
    </source>
</evidence>
<gene>
    <name evidence="6" type="ORF">OG517_37510</name>
</gene>
<dbReference type="PANTHER" id="PTHR33164">
    <property type="entry name" value="TRANSCRIPTIONAL REGULATOR, MARR FAMILY"/>
    <property type="match status" value="1"/>
</dbReference>
<dbReference type="SMART" id="SM00347">
    <property type="entry name" value="HTH_MARR"/>
    <property type="match status" value="1"/>
</dbReference>
<sequence length="185" mass="18772">MPSPGRPGAHEDPAAALGAAAELLAVLHAHGQDGAVPAVSPSQMRALIAVEGAEGINLRALGAVLGSRPPSVTRLCDRLEALGLLTRSPHPSSRREVELRLTPRGRALLEERRAIRARAFSAVLARMAPEAVDVLVTGLAAFREAADGLLPAGRSADTSDDPAEGAGSPGGAGPVRAAARIADSA</sequence>
<protein>
    <submittedName>
        <fullName evidence="6">MarR family transcriptional regulator</fullName>
    </submittedName>
</protein>
<evidence type="ECO:0000313" key="6">
    <source>
        <dbReference type="EMBL" id="WUQ16667.1"/>
    </source>
</evidence>
<evidence type="ECO:0000256" key="4">
    <source>
        <dbReference type="SAM" id="MobiDB-lite"/>
    </source>
</evidence>
<keyword evidence="1" id="KW-0805">Transcription regulation</keyword>
<name>A0ABZ1TLJ7_STRVG</name>
<organism evidence="6 7">
    <name type="scientific">Streptomyces virginiae</name>
    <name type="common">Streptomyces cinnamonensis</name>
    <dbReference type="NCBI Taxonomy" id="1961"/>
    <lineage>
        <taxon>Bacteria</taxon>
        <taxon>Bacillati</taxon>
        <taxon>Actinomycetota</taxon>
        <taxon>Actinomycetes</taxon>
        <taxon>Kitasatosporales</taxon>
        <taxon>Streptomycetaceae</taxon>
        <taxon>Streptomyces</taxon>
    </lineage>
</organism>
<reference evidence="6" key="1">
    <citation type="submission" date="2022-10" db="EMBL/GenBank/DDBJ databases">
        <title>The complete genomes of actinobacterial strains from the NBC collection.</title>
        <authorList>
            <person name="Joergensen T.S."/>
            <person name="Alvarez Arevalo M."/>
            <person name="Sterndorff E.B."/>
            <person name="Faurdal D."/>
            <person name="Vuksanovic O."/>
            <person name="Mourched A.-S."/>
            <person name="Charusanti P."/>
            <person name="Shaw S."/>
            <person name="Blin K."/>
            <person name="Weber T."/>
        </authorList>
    </citation>
    <scope>NUCLEOTIDE SEQUENCE</scope>
    <source>
        <strain evidence="6">NBC_00248</strain>
    </source>
</reference>
<dbReference type="Gene3D" id="1.10.10.10">
    <property type="entry name" value="Winged helix-like DNA-binding domain superfamily/Winged helix DNA-binding domain"/>
    <property type="match status" value="1"/>
</dbReference>
<evidence type="ECO:0000313" key="7">
    <source>
        <dbReference type="Proteomes" id="UP001432039"/>
    </source>
</evidence>
<dbReference type="InterPro" id="IPR000835">
    <property type="entry name" value="HTH_MarR-typ"/>
</dbReference>
<dbReference type="InterPro" id="IPR039422">
    <property type="entry name" value="MarR/SlyA-like"/>
</dbReference>
<accession>A0ABZ1TLJ7</accession>
<dbReference type="PROSITE" id="PS01117">
    <property type="entry name" value="HTH_MARR_1"/>
    <property type="match status" value="1"/>
</dbReference>
<dbReference type="SUPFAM" id="SSF46785">
    <property type="entry name" value="Winged helix' DNA-binding domain"/>
    <property type="match status" value="1"/>
</dbReference>
<dbReference type="PANTHER" id="PTHR33164:SF103">
    <property type="entry name" value="REGULATORY PROTEIN MARR"/>
    <property type="match status" value="1"/>
</dbReference>